<dbReference type="AlphaFoldDB" id="A0AAC9LIC6"/>
<dbReference type="EC" id="1.1.1.133" evidence="3 6"/>
<dbReference type="Gene3D" id="3.90.25.10">
    <property type="entry name" value="UDP-galactose 4-epimerase, domain 1"/>
    <property type="match status" value="1"/>
</dbReference>
<gene>
    <name evidence="8" type="ORF">BWR22_00830</name>
</gene>
<comment type="function">
    <text evidence="6">Catalyzes the reduction of dTDP-6-deoxy-L-lyxo-4-hexulose to yield dTDP-L-rhamnose.</text>
</comment>
<keyword evidence="6" id="KW-0521">NADP</keyword>
<keyword evidence="6" id="KW-0560">Oxidoreductase</keyword>
<evidence type="ECO:0000256" key="5">
    <source>
        <dbReference type="ARBA" id="ARBA00048200"/>
    </source>
</evidence>
<evidence type="ECO:0000256" key="2">
    <source>
        <dbReference type="ARBA" id="ARBA00010944"/>
    </source>
</evidence>
<protein>
    <recommendedName>
        <fullName evidence="4 6">dTDP-4-dehydrorhamnose reductase</fullName>
        <ecNumber evidence="3 6">1.1.1.133</ecNumber>
    </recommendedName>
</protein>
<dbReference type="KEGG" id="lvn:BWR22_00830"/>
<dbReference type="NCBIfam" id="TIGR01214">
    <property type="entry name" value="rmlD"/>
    <property type="match status" value="1"/>
</dbReference>
<evidence type="ECO:0000256" key="6">
    <source>
        <dbReference type="RuleBase" id="RU364082"/>
    </source>
</evidence>
<evidence type="ECO:0000313" key="8">
    <source>
        <dbReference type="EMBL" id="APX98908.1"/>
    </source>
</evidence>
<comment type="pathway">
    <text evidence="1 6">Carbohydrate biosynthesis; dTDP-L-rhamnose biosynthesis.</text>
</comment>
<dbReference type="GO" id="GO:0008831">
    <property type="term" value="F:dTDP-4-dehydrorhamnose reductase activity"/>
    <property type="evidence" value="ECO:0007669"/>
    <property type="project" value="UniProtKB-EC"/>
</dbReference>
<dbReference type="GO" id="GO:0019305">
    <property type="term" value="P:dTDP-rhamnose biosynthetic process"/>
    <property type="evidence" value="ECO:0007669"/>
    <property type="project" value="TreeGrafter"/>
</dbReference>
<comment type="catalytic activity">
    <reaction evidence="5">
        <text>dTDP-beta-L-rhamnose + NADP(+) = dTDP-4-dehydro-beta-L-rhamnose + NADPH + H(+)</text>
        <dbReference type="Rhea" id="RHEA:21796"/>
        <dbReference type="ChEBI" id="CHEBI:15378"/>
        <dbReference type="ChEBI" id="CHEBI:57510"/>
        <dbReference type="ChEBI" id="CHEBI:57783"/>
        <dbReference type="ChEBI" id="CHEBI:58349"/>
        <dbReference type="ChEBI" id="CHEBI:62830"/>
        <dbReference type="EC" id="1.1.1.133"/>
    </reaction>
</comment>
<dbReference type="Pfam" id="PF04321">
    <property type="entry name" value="RmlD_sub_bind"/>
    <property type="match status" value="1"/>
</dbReference>
<name>A0AAC9LIC6_9FLAO</name>
<dbReference type="SUPFAM" id="SSF51735">
    <property type="entry name" value="NAD(P)-binding Rossmann-fold domains"/>
    <property type="match status" value="1"/>
</dbReference>
<evidence type="ECO:0000256" key="1">
    <source>
        <dbReference type="ARBA" id="ARBA00004781"/>
    </source>
</evidence>
<dbReference type="InterPro" id="IPR029903">
    <property type="entry name" value="RmlD-like-bd"/>
</dbReference>
<comment type="similarity">
    <text evidence="2 6">Belongs to the dTDP-4-dehydrorhamnose reductase family.</text>
</comment>
<evidence type="ECO:0000256" key="3">
    <source>
        <dbReference type="ARBA" id="ARBA00012929"/>
    </source>
</evidence>
<evidence type="ECO:0000256" key="4">
    <source>
        <dbReference type="ARBA" id="ARBA00017099"/>
    </source>
</evidence>
<keyword evidence="9" id="KW-1185">Reference proteome</keyword>
<accession>A0AAC9LIC6</accession>
<evidence type="ECO:0000259" key="7">
    <source>
        <dbReference type="Pfam" id="PF04321"/>
    </source>
</evidence>
<sequence>MKTKVLVTGANGQLGQCLQLLASKANIEFTFLNSKELDITSEKSIKNNFNSTYNFCINCAAYTAVDKAEEERDQANLINNIAVKNIAESCKENNITLIHISTDFVFNGNKTQMYSEQDSTNPISVYGQTKRDGEKAIESILTKYFIIRTSWLYSQFANNFVKSMLNLSKTRDTLGVVSDQIGTPTYAIDLAKVILEIIKQDKNYGLYHYSNKGVASWYDFAKAIFNKTNTKITLNAIPTSSYPTAAKRPKYSVLDKTKLVENFNIEIPEWEDSLDTCLKAIF</sequence>
<proteinExistence type="inferred from homology"/>
<dbReference type="InterPro" id="IPR005913">
    <property type="entry name" value="dTDP_dehydrorham_reduct"/>
</dbReference>
<organism evidence="8 9">
    <name type="scientific">Lacinutrix venerupis</name>
    <dbReference type="NCBI Taxonomy" id="1486034"/>
    <lineage>
        <taxon>Bacteria</taxon>
        <taxon>Pseudomonadati</taxon>
        <taxon>Bacteroidota</taxon>
        <taxon>Flavobacteriia</taxon>
        <taxon>Flavobacteriales</taxon>
        <taxon>Flavobacteriaceae</taxon>
        <taxon>Lacinutrix</taxon>
    </lineage>
</organism>
<dbReference type="InterPro" id="IPR036291">
    <property type="entry name" value="NAD(P)-bd_dom_sf"/>
</dbReference>
<dbReference type="RefSeq" id="WP_076731553.1">
    <property type="nucleotide sequence ID" value="NZ_CP019352.1"/>
</dbReference>
<dbReference type="Gene3D" id="3.40.50.720">
    <property type="entry name" value="NAD(P)-binding Rossmann-like Domain"/>
    <property type="match status" value="1"/>
</dbReference>
<dbReference type="PANTHER" id="PTHR10491">
    <property type="entry name" value="DTDP-4-DEHYDRORHAMNOSE REDUCTASE"/>
    <property type="match status" value="1"/>
</dbReference>
<dbReference type="EMBL" id="CP019352">
    <property type="protein sequence ID" value="APX98908.1"/>
    <property type="molecule type" value="Genomic_DNA"/>
</dbReference>
<feature type="domain" description="RmlD-like substrate binding" evidence="7">
    <location>
        <begin position="4"/>
        <end position="280"/>
    </location>
</feature>
<dbReference type="PANTHER" id="PTHR10491:SF4">
    <property type="entry name" value="METHIONINE ADENOSYLTRANSFERASE 2 SUBUNIT BETA"/>
    <property type="match status" value="1"/>
</dbReference>
<dbReference type="GO" id="GO:0005829">
    <property type="term" value="C:cytosol"/>
    <property type="evidence" value="ECO:0007669"/>
    <property type="project" value="TreeGrafter"/>
</dbReference>
<dbReference type="CDD" id="cd05254">
    <property type="entry name" value="dTDP_HR_like_SDR_e"/>
    <property type="match status" value="1"/>
</dbReference>
<evidence type="ECO:0000313" key="9">
    <source>
        <dbReference type="Proteomes" id="UP000187506"/>
    </source>
</evidence>
<reference evidence="8 9" key="1">
    <citation type="submission" date="2017-01" db="EMBL/GenBank/DDBJ databases">
        <title>Complete genome of Lacinutrix venerupis DOK2-8 isolated from seawater in Dokdo.</title>
        <authorList>
            <person name="Chi W.-J."/>
            <person name="Kim J.H."/>
        </authorList>
    </citation>
    <scope>NUCLEOTIDE SEQUENCE [LARGE SCALE GENOMIC DNA]</scope>
    <source>
        <strain evidence="8 9">DOK2-8</strain>
    </source>
</reference>
<dbReference type="Proteomes" id="UP000187506">
    <property type="component" value="Chromosome"/>
</dbReference>